<dbReference type="Ensembl" id="ENSOMET00000007789.1">
    <property type="protein sequence ID" value="ENSOMEP00000005255.1"/>
    <property type="gene ID" value="ENSOMEG00000006239.1"/>
</dbReference>
<keyword evidence="2" id="KW-1185">Reference proteome</keyword>
<reference evidence="1" key="2">
    <citation type="submission" date="2025-09" db="UniProtKB">
        <authorList>
            <consortium name="Ensembl"/>
        </authorList>
    </citation>
    <scope>IDENTIFICATION</scope>
</reference>
<dbReference type="PANTHER" id="PTHR28489:SF3">
    <property type="entry name" value="PROTEIN RD3-LIKE"/>
    <property type="match status" value="1"/>
</dbReference>
<dbReference type="GeneTree" id="ENSGT00940000174626"/>
<name>A0A3B3BIE9_ORYME</name>
<protein>
    <submittedName>
        <fullName evidence="1">Uncharacterized protein</fullName>
    </submittedName>
</protein>
<dbReference type="STRING" id="30732.ENSOMEP00000005255"/>
<organism evidence="1 2">
    <name type="scientific">Oryzias melastigma</name>
    <name type="common">Marine medaka</name>
    <dbReference type="NCBI Taxonomy" id="30732"/>
    <lineage>
        <taxon>Eukaryota</taxon>
        <taxon>Metazoa</taxon>
        <taxon>Chordata</taxon>
        <taxon>Craniata</taxon>
        <taxon>Vertebrata</taxon>
        <taxon>Euteleostomi</taxon>
        <taxon>Actinopterygii</taxon>
        <taxon>Neopterygii</taxon>
        <taxon>Teleostei</taxon>
        <taxon>Neoteleostei</taxon>
        <taxon>Acanthomorphata</taxon>
        <taxon>Ovalentaria</taxon>
        <taxon>Atherinomorphae</taxon>
        <taxon>Beloniformes</taxon>
        <taxon>Adrianichthyidae</taxon>
        <taxon>Oryziinae</taxon>
        <taxon>Oryzias</taxon>
    </lineage>
</organism>
<sequence>MPLFSWMKWMSETKAQEAQDETPSLYRSNSLSSRWLIAQVLWHVEDREQWERGLEWEHEQSHHASGLQWFQRYPRLQGLISSSELQQLEYLCAQIPPKHAATILSRFREMLATNCVRPWELVCVFKQVLLDFLTQRECGDPVSNQPTQLGPIETWTSWYKKEQIFVTPTVPKYGSHYREEIPTISGYVDWAMRQSSSNTFKVDWDLPDYYQRPLSPKKEYSTVL</sequence>
<evidence type="ECO:0000313" key="2">
    <source>
        <dbReference type="Proteomes" id="UP000261560"/>
    </source>
</evidence>
<proteinExistence type="predicted"/>
<dbReference type="PaxDb" id="30732-ENSOMEP00000005255"/>
<accession>A0A3B3BIE9</accession>
<reference evidence="1" key="1">
    <citation type="submission" date="2025-08" db="UniProtKB">
        <authorList>
            <consortium name="Ensembl"/>
        </authorList>
    </citation>
    <scope>IDENTIFICATION</scope>
</reference>
<evidence type="ECO:0000313" key="1">
    <source>
        <dbReference type="Ensembl" id="ENSOMEP00000005255.1"/>
    </source>
</evidence>
<dbReference type="Proteomes" id="UP000261560">
    <property type="component" value="Unplaced"/>
</dbReference>
<dbReference type="Pfam" id="PF14473">
    <property type="entry name" value="RD3"/>
    <property type="match status" value="1"/>
</dbReference>
<dbReference type="AlphaFoldDB" id="A0A3B3BIE9"/>
<dbReference type="InterPro" id="IPR028092">
    <property type="entry name" value="RD3"/>
</dbReference>
<dbReference type="PANTHER" id="PTHR28489">
    <property type="entry name" value="RENTINAL DEGENERATION 3-LIKE"/>
    <property type="match status" value="1"/>
</dbReference>
<dbReference type="OMA" id="MESKHHG"/>